<comment type="domain">
    <text evidence="8">The twin CX3C motif contains 4 conserved Cys residues that form 2 disulfide bonds in the mitochondrial intermembrane space.</text>
</comment>
<keyword evidence="4 8" id="KW-0653">Protein transport</keyword>
<evidence type="ECO:0000256" key="2">
    <source>
        <dbReference type="ARBA" id="ARBA00022723"/>
    </source>
</evidence>
<feature type="domain" description="Tim10-like" evidence="9">
    <location>
        <begin position="9"/>
        <end position="65"/>
    </location>
</feature>
<dbReference type="InterPro" id="IPR004217">
    <property type="entry name" value="Tim10-like"/>
</dbReference>
<comment type="subunit">
    <text evidence="8">Heterohexamer.</text>
</comment>
<evidence type="ECO:0000313" key="12">
    <source>
        <dbReference type="RefSeq" id="XP_013790317.1"/>
    </source>
</evidence>
<sequence length="100" mass="11416">MNSEDVAVRNFRDFLMIYNKMSETCFNHCVRNLNQRDLTTDEVHCVEKCAAKNININHKVMAIYMEVQPEIINKRVEAATKASQFSENSSNTVDISQGTA</sequence>
<gene>
    <name evidence="11 12 13 14" type="primary">LOC106474172</name>
</gene>
<evidence type="ECO:0000256" key="4">
    <source>
        <dbReference type="ARBA" id="ARBA00022927"/>
    </source>
</evidence>
<proteinExistence type="inferred from homology"/>
<dbReference type="Gene3D" id="1.10.287.810">
    <property type="entry name" value="Mitochondrial import inner membrane translocase subunit tim13 like domains"/>
    <property type="match status" value="1"/>
</dbReference>
<evidence type="ECO:0000256" key="1">
    <source>
        <dbReference type="ARBA" id="ARBA00022448"/>
    </source>
</evidence>
<dbReference type="PANTHER" id="PTHR13172">
    <property type="entry name" value="MITOCHONDRIAL IMPORT INNER MEMBRANE TRANSLOCASE SUBUNIT TIM9B"/>
    <property type="match status" value="1"/>
</dbReference>
<dbReference type="RefSeq" id="XP_022258247.1">
    <property type="nucleotide sequence ID" value="XM_022402539.1"/>
</dbReference>
<comment type="function">
    <text evidence="8">Mitochondrial intermembrane chaperone that participates in the import and insertion of some multi-pass transmembrane proteins into the mitochondrial inner membrane. Also required for the transfer of beta-barrel precursors from the TOM complex to the sorting and assembly machinery (SAM complex) of the outer membrane. Acts as a chaperone-like protein that protects the hydrophobic precursors from aggregation and guide them through the mitochondrial intermembrane space.</text>
</comment>
<keyword evidence="1 8" id="KW-0813">Transport</keyword>
<dbReference type="InterPro" id="IPR035427">
    <property type="entry name" value="Tim10-like_dom_sf"/>
</dbReference>
<protein>
    <recommendedName>
        <fullName evidence="8">Mitochondrial import inner membrane translocase subunit</fullName>
    </recommendedName>
</protein>
<organism evidence="10 11">
    <name type="scientific">Limulus polyphemus</name>
    <name type="common">Atlantic horseshoe crab</name>
    <dbReference type="NCBI Taxonomy" id="6850"/>
    <lineage>
        <taxon>Eukaryota</taxon>
        <taxon>Metazoa</taxon>
        <taxon>Ecdysozoa</taxon>
        <taxon>Arthropoda</taxon>
        <taxon>Chelicerata</taxon>
        <taxon>Merostomata</taxon>
        <taxon>Xiphosura</taxon>
        <taxon>Limulidae</taxon>
        <taxon>Limulus</taxon>
    </lineage>
</organism>
<dbReference type="Proteomes" id="UP000694941">
    <property type="component" value="Unplaced"/>
</dbReference>
<evidence type="ECO:0000313" key="14">
    <source>
        <dbReference type="RefSeq" id="XP_022258248.1"/>
    </source>
</evidence>
<dbReference type="SUPFAM" id="SSF144122">
    <property type="entry name" value="Tim10-like"/>
    <property type="match status" value="1"/>
</dbReference>
<comment type="similarity">
    <text evidence="8">Belongs to the small Tim family.</text>
</comment>
<evidence type="ECO:0000256" key="5">
    <source>
        <dbReference type="ARBA" id="ARBA00023010"/>
    </source>
</evidence>
<evidence type="ECO:0000256" key="7">
    <source>
        <dbReference type="ARBA" id="ARBA00023157"/>
    </source>
</evidence>
<dbReference type="InterPro" id="IPR050673">
    <property type="entry name" value="Mito_inner_translocase_sub"/>
</dbReference>
<evidence type="ECO:0000313" key="10">
    <source>
        <dbReference type="Proteomes" id="UP000694941"/>
    </source>
</evidence>
<keyword evidence="5 8" id="KW-0811">Translocation</keyword>
<dbReference type="RefSeq" id="XP_022258248.1">
    <property type="nucleotide sequence ID" value="XM_022402540.1"/>
</dbReference>
<keyword evidence="2" id="KW-0479">Metal-binding</keyword>
<dbReference type="RefSeq" id="XP_013790317.1">
    <property type="nucleotide sequence ID" value="XM_013934863.2"/>
</dbReference>
<evidence type="ECO:0000313" key="13">
    <source>
        <dbReference type="RefSeq" id="XP_022258247.1"/>
    </source>
</evidence>
<keyword evidence="3" id="KW-0862">Zinc</keyword>
<evidence type="ECO:0000256" key="8">
    <source>
        <dbReference type="RuleBase" id="RU367043"/>
    </source>
</evidence>
<dbReference type="RefSeq" id="XP_013790316.1">
    <property type="nucleotide sequence ID" value="XM_013934862.2"/>
</dbReference>
<evidence type="ECO:0000259" key="9">
    <source>
        <dbReference type="Pfam" id="PF02953"/>
    </source>
</evidence>
<keyword evidence="10" id="KW-1185">Reference proteome</keyword>
<accession>A0ABM1BX19</accession>
<evidence type="ECO:0000256" key="3">
    <source>
        <dbReference type="ARBA" id="ARBA00022833"/>
    </source>
</evidence>
<keyword evidence="7 8" id="KW-1015">Disulfide bond</keyword>
<keyword evidence="8" id="KW-0143">Chaperone</keyword>
<comment type="subcellular location">
    <subcellularLocation>
        <location evidence="8">Mitochondrion inner membrane</location>
        <topology evidence="8">Peripheral membrane protein</topology>
        <orientation evidence="8">Intermembrane side</orientation>
    </subcellularLocation>
</comment>
<dbReference type="GeneID" id="106474172"/>
<dbReference type="Pfam" id="PF02953">
    <property type="entry name" value="zf-Tim10_DDP"/>
    <property type="match status" value="1"/>
</dbReference>
<name>A0ABM1BX19_LIMPO</name>
<keyword evidence="8" id="KW-0999">Mitochondrion inner membrane</keyword>
<keyword evidence="6 8" id="KW-0496">Mitochondrion</keyword>
<evidence type="ECO:0000256" key="6">
    <source>
        <dbReference type="ARBA" id="ARBA00023128"/>
    </source>
</evidence>
<evidence type="ECO:0000313" key="11">
    <source>
        <dbReference type="RefSeq" id="XP_013790316.1"/>
    </source>
</evidence>
<keyword evidence="8" id="KW-0472">Membrane</keyword>
<reference evidence="11 12" key="1">
    <citation type="submission" date="2025-05" db="UniProtKB">
        <authorList>
            <consortium name="RefSeq"/>
        </authorList>
    </citation>
    <scope>IDENTIFICATION</scope>
    <source>
        <tissue evidence="11 12">Muscle</tissue>
    </source>
</reference>